<name>A0A371G696_MUCPR</name>
<dbReference type="OrthoDB" id="1739755at2759"/>
<feature type="non-terminal residue" evidence="1">
    <location>
        <position position="1"/>
    </location>
</feature>
<dbReference type="PANTHER" id="PTHR34072">
    <property type="entry name" value="ENZYMATIC POLYPROTEIN-RELATED"/>
    <property type="match status" value="1"/>
</dbReference>
<dbReference type="Gene3D" id="1.10.340.70">
    <property type="match status" value="1"/>
</dbReference>
<dbReference type="AlphaFoldDB" id="A0A371G696"/>
<dbReference type="Proteomes" id="UP000257109">
    <property type="component" value="Unassembled WGS sequence"/>
</dbReference>
<gene>
    <name evidence="1" type="ORF">CR513_32698</name>
</gene>
<dbReference type="EMBL" id="QJKJ01006639">
    <property type="protein sequence ID" value="RDX86021.1"/>
    <property type="molecule type" value="Genomic_DNA"/>
</dbReference>
<evidence type="ECO:0000313" key="1">
    <source>
        <dbReference type="EMBL" id="RDX86021.1"/>
    </source>
</evidence>
<evidence type="ECO:0000313" key="2">
    <source>
        <dbReference type="Proteomes" id="UP000257109"/>
    </source>
</evidence>
<organism evidence="1 2">
    <name type="scientific">Mucuna pruriens</name>
    <name type="common">Velvet bean</name>
    <name type="synonym">Dolichos pruriens</name>
    <dbReference type="NCBI Taxonomy" id="157652"/>
    <lineage>
        <taxon>Eukaryota</taxon>
        <taxon>Viridiplantae</taxon>
        <taxon>Streptophyta</taxon>
        <taxon>Embryophyta</taxon>
        <taxon>Tracheophyta</taxon>
        <taxon>Spermatophyta</taxon>
        <taxon>Magnoliopsida</taxon>
        <taxon>eudicotyledons</taxon>
        <taxon>Gunneridae</taxon>
        <taxon>Pentapetalae</taxon>
        <taxon>rosids</taxon>
        <taxon>fabids</taxon>
        <taxon>Fabales</taxon>
        <taxon>Fabaceae</taxon>
        <taxon>Papilionoideae</taxon>
        <taxon>50 kb inversion clade</taxon>
        <taxon>NPAAA clade</taxon>
        <taxon>indigoferoid/millettioid clade</taxon>
        <taxon>Phaseoleae</taxon>
        <taxon>Mucuna</taxon>
    </lineage>
</organism>
<accession>A0A371G696</accession>
<reference evidence="1" key="1">
    <citation type="submission" date="2018-05" db="EMBL/GenBank/DDBJ databases">
        <title>Draft genome of Mucuna pruriens seed.</title>
        <authorList>
            <person name="Nnadi N.E."/>
            <person name="Vos R."/>
            <person name="Hasami M.H."/>
            <person name="Devisetty U.K."/>
            <person name="Aguiy J.C."/>
        </authorList>
    </citation>
    <scope>NUCLEOTIDE SEQUENCE [LARGE SCALE GENOMIC DNA]</scope>
    <source>
        <strain evidence="1">JCA_2017</strain>
    </source>
</reference>
<dbReference type="PANTHER" id="PTHR34072:SF57">
    <property type="entry name" value="RNA-DIRECTED DNA POLYMERASE"/>
    <property type="match status" value="1"/>
</dbReference>
<evidence type="ECO:0008006" key="3">
    <source>
        <dbReference type="Google" id="ProtNLM"/>
    </source>
</evidence>
<keyword evidence="2" id="KW-1185">Reference proteome</keyword>
<protein>
    <recommendedName>
        <fullName evidence="3">Integrase zinc-binding domain-containing protein</fullName>
    </recommendedName>
</protein>
<comment type="caution">
    <text evidence="1">The sequence shown here is derived from an EMBL/GenBank/DDBJ whole genome shotgun (WGS) entry which is preliminary data.</text>
</comment>
<proteinExistence type="predicted"/>
<sequence length="181" mass="21001">MCDASNSVLGVVLGQRVGTGKPAHDAKPRLIRWMLLLQEFNLEIRDRKGVNNIVADHLSRIKGKVDLVPIRDDFLDEQFLLVAHSQPWFADICNFLVATTFPPGASKYYREKIQSNAKHYIWDDPYPWRCCNDRVIRRCILDFEIRLVLYFGHSAPRGGHYGSTRMTRKVLECGFYWPTIF</sequence>